<evidence type="ECO:0000259" key="2">
    <source>
        <dbReference type="Pfam" id="PF23646"/>
    </source>
</evidence>
<reference evidence="3 4" key="1">
    <citation type="submission" date="2014-03" db="EMBL/GenBank/DDBJ databases">
        <title>The genome of Kluyveromyces dobzhanskii.</title>
        <authorList>
            <person name="Nystedt B."/>
            <person name="Astrom S."/>
        </authorList>
    </citation>
    <scope>NUCLEOTIDE SEQUENCE [LARGE SCALE GENOMIC DNA]</scope>
    <source>
        <strain evidence="3 4">CBS 2104</strain>
    </source>
</reference>
<organism evidence="3 4">
    <name type="scientific">Kluyveromyces dobzhanskii CBS 2104</name>
    <dbReference type="NCBI Taxonomy" id="1427455"/>
    <lineage>
        <taxon>Eukaryota</taxon>
        <taxon>Fungi</taxon>
        <taxon>Dikarya</taxon>
        <taxon>Ascomycota</taxon>
        <taxon>Saccharomycotina</taxon>
        <taxon>Saccharomycetes</taxon>
        <taxon>Saccharomycetales</taxon>
        <taxon>Saccharomycetaceae</taxon>
        <taxon>Kluyveromyces</taxon>
    </lineage>
</organism>
<evidence type="ECO:0000313" key="4">
    <source>
        <dbReference type="Proteomes" id="UP000031516"/>
    </source>
</evidence>
<name>A0A0A8LCZ7_9SACH</name>
<proteinExistence type="predicted"/>
<keyword evidence="4" id="KW-1185">Reference proteome</keyword>
<dbReference type="PANTHER" id="PTHR28159">
    <property type="entry name" value="TRAFFICKING PROTEIN PARTICLE COMPLEX II-SPECIFIC SUBUNIT 65"/>
    <property type="match status" value="1"/>
</dbReference>
<evidence type="ECO:0000259" key="1">
    <source>
        <dbReference type="Pfam" id="PF23645"/>
    </source>
</evidence>
<dbReference type="Pfam" id="PF23646">
    <property type="entry name" value="IgD2_Trs65"/>
    <property type="match status" value="1"/>
</dbReference>
<dbReference type="AlphaFoldDB" id="A0A0A8LCZ7"/>
<dbReference type="InterPro" id="IPR024662">
    <property type="entry name" value="Trs65"/>
</dbReference>
<dbReference type="OrthoDB" id="4048430at2759"/>
<accession>A0A0A8LCZ7</accession>
<dbReference type="PANTHER" id="PTHR28159:SF1">
    <property type="entry name" value="TRAFFICKING PROTEIN PARTICLE COMPLEX II-SPECIFIC SUBUNIT 65"/>
    <property type="match status" value="1"/>
</dbReference>
<feature type="domain" description="Trafficking protein particle complex II-specific subunit 65 IgD1" evidence="1">
    <location>
        <begin position="23"/>
        <end position="136"/>
    </location>
</feature>
<dbReference type="EMBL" id="CCBQ010000046">
    <property type="protein sequence ID" value="CDO96080.1"/>
    <property type="molecule type" value="Genomic_DNA"/>
</dbReference>
<dbReference type="Proteomes" id="UP000031516">
    <property type="component" value="Unassembled WGS sequence"/>
</dbReference>
<dbReference type="GO" id="GO:0005802">
    <property type="term" value="C:trans-Golgi network"/>
    <property type="evidence" value="ECO:0007669"/>
    <property type="project" value="TreeGrafter"/>
</dbReference>
<protein>
    <submittedName>
        <fullName evidence="3">WGS project CCBQ000000000 data, contig 00010</fullName>
    </submittedName>
</protein>
<evidence type="ECO:0000313" key="3">
    <source>
        <dbReference type="EMBL" id="CDO96080.1"/>
    </source>
</evidence>
<gene>
    <name evidence="3" type="ORF">KLDO_g4300</name>
</gene>
<sequence length="423" mass="47798">MIDVVIPVGDFTINDKGVSVSDKLSRSFIFFGEELPVFITSTETLNRQLHSITINLKDALVQIDKNADCIIKHNDHVWQLDSSFIRKTVFNSDYLVNNTGQQGRICFRFHYMKQMPKIEETLLEANDLLPSFKPLTESLSVPTTLPVPSQPQLLTKTVELPVYSLMNMRLRNVAIRPTRNSSTSQVISSLDFQLARKFEEFFADEPSVTIESLSYELCDGNFKLPLEPMEKMVEFPLNMKRHDAYTINYCLQDSTRIINVTINYKIGSTYNIHTSWETEVCLGKPAASKSVVSSNTSTPTFYSAPKIQLPRVLALAQFHFLQQRVVVKKGVPFKVTLQIENTTPRKLNLVIYHHPKTALARTLVLITNDLKIPLLYPGSTFQCELEIIAITKAYHHNTKGIKVVDLDASDVADLGSSLSVLVK</sequence>
<dbReference type="InterPro" id="IPR055425">
    <property type="entry name" value="IgD1_Trs65"/>
</dbReference>
<dbReference type="GO" id="GO:0006891">
    <property type="term" value="P:intra-Golgi vesicle-mediated transport"/>
    <property type="evidence" value="ECO:0007669"/>
    <property type="project" value="InterPro"/>
</dbReference>
<dbReference type="Pfam" id="PF23645">
    <property type="entry name" value="IgD1_Trs65"/>
    <property type="match status" value="1"/>
</dbReference>
<feature type="domain" description="Trafficking protein particle complex II-specific subunit 65 IgD2" evidence="2">
    <location>
        <begin position="164"/>
        <end position="280"/>
    </location>
</feature>
<comment type="caution">
    <text evidence="3">The sequence shown here is derived from an EMBL/GenBank/DDBJ whole genome shotgun (WGS) entry which is preliminary data.</text>
</comment>
<dbReference type="GO" id="GO:1990071">
    <property type="term" value="C:TRAPPII protein complex"/>
    <property type="evidence" value="ECO:0007669"/>
    <property type="project" value="InterPro"/>
</dbReference>
<dbReference type="InterPro" id="IPR055426">
    <property type="entry name" value="IgD2_Trs65"/>
</dbReference>